<comment type="caution">
    <text evidence="2">The sequence shown here is derived from an EMBL/GenBank/DDBJ whole genome shotgun (WGS) entry which is preliminary data.</text>
</comment>
<name>G9YXP5_FLAPL</name>
<evidence type="ECO:0000313" key="3">
    <source>
        <dbReference type="Proteomes" id="UP000004459"/>
    </source>
</evidence>
<feature type="region of interest" description="Disordered" evidence="1">
    <location>
        <begin position="1"/>
        <end position="95"/>
    </location>
</feature>
<evidence type="ECO:0000313" key="2">
    <source>
        <dbReference type="EMBL" id="EHM37177.1"/>
    </source>
</evidence>
<gene>
    <name evidence="2" type="ORF">HMPREF0372_04313</name>
</gene>
<organism evidence="2 3">
    <name type="scientific">Flavonifractor plautii ATCC 29863</name>
    <dbReference type="NCBI Taxonomy" id="411475"/>
    <lineage>
        <taxon>Bacteria</taxon>
        <taxon>Bacillati</taxon>
        <taxon>Bacillota</taxon>
        <taxon>Clostridia</taxon>
        <taxon>Eubacteriales</taxon>
        <taxon>Oscillospiraceae</taxon>
        <taxon>Flavonifractor</taxon>
    </lineage>
</organism>
<dbReference type="HOGENOM" id="CLU_2368706_0_0_9"/>
<evidence type="ECO:0000256" key="1">
    <source>
        <dbReference type="SAM" id="MobiDB-lite"/>
    </source>
</evidence>
<dbReference type="Proteomes" id="UP000004459">
    <property type="component" value="Unassembled WGS sequence"/>
</dbReference>
<dbReference type="AlphaFoldDB" id="G9YXP5"/>
<sequence length="95" mass="9968">MYTISPADTTGSFARRPTAPLWGRFRHSPPPACARISGRLQPQPASSGPGAPFHFISLGGSESRPAPPHTRRRLPPAGGVRPPLYPSVSAGAVFA</sequence>
<reference evidence="2 3" key="1">
    <citation type="submission" date="2011-08" db="EMBL/GenBank/DDBJ databases">
        <authorList>
            <person name="Weinstock G."/>
            <person name="Sodergren E."/>
            <person name="Clifton S."/>
            <person name="Fulton L."/>
            <person name="Fulton B."/>
            <person name="Courtney L."/>
            <person name="Fronick C."/>
            <person name="Harrison M."/>
            <person name="Strong C."/>
            <person name="Farmer C."/>
            <person name="Delahaunty K."/>
            <person name="Markovic C."/>
            <person name="Hall O."/>
            <person name="Minx P."/>
            <person name="Tomlinson C."/>
            <person name="Mitreva M."/>
            <person name="Hou S."/>
            <person name="Chen J."/>
            <person name="Wollam A."/>
            <person name="Pepin K.H."/>
            <person name="Johnson M."/>
            <person name="Bhonagiri V."/>
            <person name="Zhang X."/>
            <person name="Suruliraj S."/>
            <person name="Warren W."/>
            <person name="Chinwalla A."/>
            <person name="Mardis E.R."/>
            <person name="Wilson R.K."/>
        </authorList>
    </citation>
    <scope>NUCLEOTIDE SEQUENCE [LARGE SCALE GENOMIC DNA]</scope>
    <source>
        <strain evidence="2 3">ATCC 29863</strain>
    </source>
</reference>
<protein>
    <submittedName>
        <fullName evidence="2">Uncharacterized protein</fullName>
    </submittedName>
</protein>
<accession>G9YXP5</accession>
<proteinExistence type="predicted"/>
<dbReference type="EMBL" id="AGCK01000343">
    <property type="protein sequence ID" value="EHM37177.1"/>
    <property type="molecule type" value="Genomic_DNA"/>
</dbReference>
<feature type="compositionally biased region" description="Polar residues" evidence="1">
    <location>
        <begin position="1"/>
        <end position="12"/>
    </location>
</feature>
<dbReference type="PATRIC" id="fig|411475.3.peg.3741"/>